<dbReference type="RefSeq" id="WP_147091073.1">
    <property type="nucleotide sequence ID" value="NZ_BAABJD010000002.1"/>
</dbReference>
<name>A0A5B8S710_9SPHN</name>
<protein>
    <submittedName>
        <fullName evidence="2">DUF1214 domain-containing protein</fullName>
    </submittedName>
</protein>
<proteinExistence type="predicted"/>
<organism evidence="2 3">
    <name type="scientific">Novosphingobium ginsenosidimutans</name>
    <dbReference type="NCBI Taxonomy" id="1176536"/>
    <lineage>
        <taxon>Bacteria</taxon>
        <taxon>Pseudomonadati</taxon>
        <taxon>Pseudomonadota</taxon>
        <taxon>Alphaproteobacteria</taxon>
        <taxon>Sphingomonadales</taxon>
        <taxon>Sphingomonadaceae</taxon>
        <taxon>Novosphingobium</taxon>
    </lineage>
</organism>
<gene>
    <name evidence="2" type="ORF">FRF71_13120</name>
</gene>
<dbReference type="Gene3D" id="2.60.120.600">
    <property type="entry name" value="Domain of unknown function DUF1214, C-terminal domain"/>
    <property type="match status" value="1"/>
</dbReference>
<dbReference type="OrthoDB" id="7053758at2"/>
<evidence type="ECO:0000313" key="3">
    <source>
        <dbReference type="Proteomes" id="UP000321172"/>
    </source>
</evidence>
<feature type="domain" description="DUF1214" evidence="1">
    <location>
        <begin position="117"/>
        <end position="162"/>
    </location>
</feature>
<dbReference type="KEGG" id="ngf:FRF71_13120"/>
<dbReference type="AlphaFoldDB" id="A0A5B8S710"/>
<dbReference type="InterPro" id="IPR010621">
    <property type="entry name" value="DUF1214"/>
</dbReference>
<keyword evidence="3" id="KW-1185">Reference proteome</keyword>
<reference evidence="2 3" key="1">
    <citation type="journal article" date="2013" name="J. Microbiol. Biotechnol.">
        <title>Novosphingobium ginsenosidimutans sp. nov., with the ability to convert ginsenoside.</title>
        <authorList>
            <person name="Kim J.K."/>
            <person name="He D."/>
            <person name="Liu Q.M."/>
            <person name="Park H.Y."/>
            <person name="Jung M.S."/>
            <person name="Yoon M.H."/>
            <person name="Kim S.C."/>
            <person name="Im W.T."/>
        </authorList>
    </citation>
    <scope>NUCLEOTIDE SEQUENCE [LARGE SCALE GENOMIC DNA]</scope>
    <source>
        <strain evidence="2 3">FW-6</strain>
    </source>
</reference>
<evidence type="ECO:0000313" key="2">
    <source>
        <dbReference type="EMBL" id="QEA16994.1"/>
    </source>
</evidence>
<dbReference type="SUPFAM" id="SSF160935">
    <property type="entry name" value="VPA0735-like"/>
    <property type="match status" value="1"/>
</dbReference>
<dbReference type="EMBL" id="CP042345">
    <property type="protein sequence ID" value="QEA16994.1"/>
    <property type="molecule type" value="Genomic_DNA"/>
</dbReference>
<sequence>MDNWSEYVDLLKPAGDIFGSGTAPVDEALRANLYRQFAMNLSQGYMLIFQTDPRYPEWVPFENSTFLLQPNPDAVYYYTAVDGAGTYRVTGQRGNSPVVGFAVGNRIIGMSESFGKGFGNYDINDLTIAPDGSFEVLFSTERPADWTGDWLRLDAEADFIMVRQFSYEWGRETDLRLAIERLDAQPPKSPVKPEEVDRQLRLLFGTYARRLSQIGIGAVKAAHDKGLVNACGLTTFQDLGNGQDWPQAYYEAVFDIGPDEALVLETELPETRPYWNVQVIDGLWNQMEVLYRQTSLNGHTARIDSDGKFRAILSHEDPGFANWLDTCGRGYGMMIGRWYRCSSLPTPEIKRMKLADVAGYLNGRSAPITPEERSAAMRDRLIGAQLRRRW</sequence>
<evidence type="ECO:0000259" key="1">
    <source>
        <dbReference type="Pfam" id="PF06742"/>
    </source>
</evidence>
<accession>A0A5B8S710</accession>
<dbReference type="Pfam" id="PF06742">
    <property type="entry name" value="DUF1214"/>
    <property type="match status" value="2"/>
</dbReference>
<dbReference type="InterPro" id="IPR037049">
    <property type="entry name" value="DUF1214_C_sf"/>
</dbReference>
<dbReference type="Proteomes" id="UP000321172">
    <property type="component" value="Chromosome"/>
</dbReference>
<feature type="domain" description="DUF1214" evidence="1">
    <location>
        <begin position="262"/>
        <end position="339"/>
    </location>
</feature>